<accession>A0A1G6GG46</accession>
<dbReference type="EMBL" id="FMYF01000003">
    <property type="protein sequence ID" value="SDB80793.1"/>
    <property type="molecule type" value="Genomic_DNA"/>
</dbReference>
<gene>
    <name evidence="1" type="ORF">GA0111570_103115</name>
</gene>
<reference evidence="1 2" key="1">
    <citation type="submission" date="2016-06" db="EMBL/GenBank/DDBJ databases">
        <authorList>
            <person name="Olsen C.W."/>
            <person name="Carey S."/>
            <person name="Hinshaw L."/>
            <person name="Karasin A.I."/>
        </authorList>
    </citation>
    <scope>NUCLEOTIDE SEQUENCE [LARGE SCALE GENOMIC DNA]</scope>
    <source>
        <strain evidence="1 2">LZ-22</strain>
    </source>
</reference>
<evidence type="ECO:0000313" key="2">
    <source>
        <dbReference type="Proteomes" id="UP000199086"/>
    </source>
</evidence>
<organism evidence="1 2">
    <name type="scientific">Raineyella antarctica</name>
    <dbReference type="NCBI Taxonomy" id="1577474"/>
    <lineage>
        <taxon>Bacteria</taxon>
        <taxon>Bacillati</taxon>
        <taxon>Actinomycetota</taxon>
        <taxon>Actinomycetes</taxon>
        <taxon>Propionibacteriales</taxon>
        <taxon>Propionibacteriaceae</taxon>
        <taxon>Raineyella</taxon>
    </lineage>
</organism>
<proteinExistence type="predicted"/>
<dbReference type="AlphaFoldDB" id="A0A1G6GG46"/>
<dbReference type="Pfam" id="PF11209">
    <property type="entry name" value="LmeA"/>
    <property type="match status" value="1"/>
</dbReference>
<dbReference type="Proteomes" id="UP000199086">
    <property type="component" value="Unassembled WGS sequence"/>
</dbReference>
<evidence type="ECO:0008006" key="3">
    <source>
        <dbReference type="Google" id="ProtNLM"/>
    </source>
</evidence>
<evidence type="ECO:0000313" key="1">
    <source>
        <dbReference type="EMBL" id="SDB80793.1"/>
    </source>
</evidence>
<keyword evidence="2" id="KW-1185">Reference proteome</keyword>
<sequence>MTQPTIPLPPLGRRRPRRRRGAGIVLALVLLAVLVAGAAALADTIVRQRVQDSVAAQLTRQYTGHGVQVELTGWPFLWQVGQDRLDGGRLRADSLTINAEGRPVQVRDVDLRGTRLTGVRDQQHIVAGTVTGSVELSWQTVRDLSGVDLAYVSANRVRLSESLQLFGRSVPVTIEGTPELDPTNGGLGIRDATATVAGTTVPQGLVDPLLQRVDQGYRLPPLGSLHYDSLAVDPQGVRLQLTGTDVDTQQLLG</sequence>
<protein>
    <recommendedName>
        <fullName evidence="3">DUF2993 domain-containing protein</fullName>
    </recommendedName>
</protein>
<dbReference type="RefSeq" id="WP_175557340.1">
    <property type="nucleotide sequence ID" value="NZ_FMYF01000003.1"/>
</dbReference>
<dbReference type="InterPro" id="IPR021373">
    <property type="entry name" value="DUF2993"/>
</dbReference>
<name>A0A1G6GG46_9ACTN</name>